<evidence type="ECO:0000256" key="2">
    <source>
        <dbReference type="ARBA" id="ARBA00022448"/>
    </source>
</evidence>
<sequence length="375" mass="38310">MDGRRLYLVMVGIGRACLLVAVLTAVSLSPARADVTIGIAGPMGGSFADVGRDIKAGVEIAVAAANARGGINGEKIRTVSVDDKCEAETGAAVANQLIGKGVKAVIGHACTAAALPAARVYAGGGVLFLSTAATNPRLTDEKVGAGVFRMAIRSDREARAIADYLGKRFKGKRVAFVHDGSVYGQGLAEQAAKLFADDGGAVAMTEAFTPGEKSQNNLIGKIQDAAVSAVVAGALQADAAVIAGEMRTRGLNAALIGNEALALAEFKALAGDAAEGTVFFLPFVDKTRPEAVNLILSLEERQLMPTDTVFTAHAATEAAIAALAKGGDLAGAAAFLRKSGAATVLGKVTFDGKGDWREASYAPQVWRGDAFAPLP</sequence>
<dbReference type="InterPro" id="IPR000709">
    <property type="entry name" value="Leu_Ile_Val-bd"/>
</dbReference>
<keyword evidence="3" id="KW-0732">Signal</keyword>
<evidence type="ECO:0000256" key="4">
    <source>
        <dbReference type="ARBA" id="ARBA00022970"/>
    </source>
</evidence>
<dbReference type="InterPro" id="IPR028081">
    <property type="entry name" value="Leu-bd"/>
</dbReference>
<dbReference type="CDD" id="cd06342">
    <property type="entry name" value="PBP1_ABC_LIVBP-like"/>
    <property type="match status" value="1"/>
</dbReference>
<protein>
    <recommendedName>
        <fullName evidence="5">Leucine-binding protein domain-containing protein</fullName>
    </recommendedName>
</protein>
<dbReference type="AlphaFoldDB" id="A0A2G9X1L1"/>
<dbReference type="PANTHER" id="PTHR47151">
    <property type="entry name" value="LEU/ILE/VAL-BINDING ABC TRANSPORTER SUBUNIT"/>
    <property type="match status" value="1"/>
</dbReference>
<dbReference type="OrthoDB" id="8439308at2"/>
<dbReference type="GO" id="GO:0006865">
    <property type="term" value="P:amino acid transport"/>
    <property type="evidence" value="ECO:0007669"/>
    <property type="project" value="UniProtKB-KW"/>
</dbReference>
<dbReference type="Pfam" id="PF13458">
    <property type="entry name" value="Peripla_BP_6"/>
    <property type="match status" value="1"/>
</dbReference>
<comment type="caution">
    <text evidence="6">The sequence shown here is derived from an EMBL/GenBank/DDBJ whole genome shotgun (WGS) entry which is preliminary data.</text>
</comment>
<keyword evidence="7" id="KW-1185">Reference proteome</keyword>
<accession>A0A2G9X1L1</accession>
<evidence type="ECO:0000259" key="5">
    <source>
        <dbReference type="Pfam" id="PF13458"/>
    </source>
</evidence>
<dbReference type="SUPFAM" id="SSF53822">
    <property type="entry name" value="Periplasmic binding protein-like I"/>
    <property type="match status" value="1"/>
</dbReference>
<evidence type="ECO:0000256" key="1">
    <source>
        <dbReference type="ARBA" id="ARBA00010062"/>
    </source>
</evidence>
<comment type="similarity">
    <text evidence="1">Belongs to the leucine-binding protein family.</text>
</comment>
<dbReference type="PRINTS" id="PR00337">
    <property type="entry name" value="LEUILEVALBP"/>
</dbReference>
<dbReference type="EMBL" id="NQVN01000001">
    <property type="protein sequence ID" value="PIP00836.1"/>
    <property type="molecule type" value="Genomic_DNA"/>
</dbReference>
<keyword evidence="2" id="KW-0813">Transport</keyword>
<evidence type="ECO:0000313" key="6">
    <source>
        <dbReference type="EMBL" id="PIP00836.1"/>
    </source>
</evidence>
<reference evidence="6 7" key="1">
    <citation type="submission" date="2017-08" db="EMBL/GenBank/DDBJ databases">
        <title>Pleomorphomonas carboxidotrophicus sp. nov., a new mesophilic hydrogenogenic carboxidotroph.</title>
        <authorList>
            <person name="Esquivel-Elizondo S."/>
            <person name="Krajmalnik-Brown R."/>
            <person name="Maldonado J."/>
        </authorList>
    </citation>
    <scope>NUCLEOTIDE SEQUENCE [LARGE SCALE GENOMIC DNA]</scope>
    <source>
        <strain evidence="6 7">SVCO-16</strain>
    </source>
</reference>
<dbReference type="Proteomes" id="UP000231070">
    <property type="component" value="Unassembled WGS sequence"/>
</dbReference>
<gene>
    <name evidence="6" type="ORF">CJ014_01670</name>
</gene>
<name>A0A2G9X1L1_9HYPH</name>
<evidence type="ECO:0000313" key="7">
    <source>
        <dbReference type="Proteomes" id="UP000231070"/>
    </source>
</evidence>
<evidence type="ECO:0000256" key="3">
    <source>
        <dbReference type="ARBA" id="ARBA00022729"/>
    </source>
</evidence>
<dbReference type="InterPro" id="IPR028082">
    <property type="entry name" value="Peripla_BP_I"/>
</dbReference>
<keyword evidence="4" id="KW-0029">Amino-acid transport</keyword>
<feature type="domain" description="Leucine-binding protein" evidence="5">
    <location>
        <begin position="35"/>
        <end position="352"/>
    </location>
</feature>
<proteinExistence type="inferred from homology"/>
<dbReference type="PANTHER" id="PTHR47151:SF2">
    <property type="entry name" value="AMINO ACID BINDING PROTEIN"/>
    <property type="match status" value="1"/>
</dbReference>
<dbReference type="Gene3D" id="3.40.50.2300">
    <property type="match status" value="2"/>
</dbReference>
<organism evidence="6 7">
    <name type="scientific">Pleomorphomonas carboxyditropha</name>
    <dbReference type="NCBI Taxonomy" id="2023338"/>
    <lineage>
        <taxon>Bacteria</taxon>
        <taxon>Pseudomonadati</taxon>
        <taxon>Pseudomonadota</taxon>
        <taxon>Alphaproteobacteria</taxon>
        <taxon>Hyphomicrobiales</taxon>
        <taxon>Pleomorphomonadaceae</taxon>
        <taxon>Pleomorphomonas</taxon>
    </lineage>
</organism>